<dbReference type="Gene3D" id="3.30.1370.60">
    <property type="entry name" value="Hypothetical oxidoreductase yiak, domain 2"/>
    <property type="match status" value="1"/>
</dbReference>
<dbReference type="EMBL" id="VXRG01000026">
    <property type="protein sequence ID" value="MXY92264.1"/>
    <property type="molecule type" value="Genomic_DNA"/>
</dbReference>
<dbReference type="AlphaFoldDB" id="A0A6B0YMJ5"/>
<protein>
    <submittedName>
        <fullName evidence="3">Ldh family oxidoreductase</fullName>
    </submittedName>
</protein>
<comment type="similarity">
    <text evidence="1">Belongs to the LDH2/MDH2 oxidoreductase family.</text>
</comment>
<reference evidence="3" key="1">
    <citation type="submission" date="2019-09" db="EMBL/GenBank/DDBJ databases">
        <title>Characterisation of the sponge microbiome using genome-centric metagenomics.</title>
        <authorList>
            <person name="Engelberts J.P."/>
            <person name="Robbins S.J."/>
            <person name="De Goeij J.M."/>
            <person name="Aranda M."/>
            <person name="Bell S.C."/>
            <person name="Webster N.S."/>
        </authorList>
    </citation>
    <scope>NUCLEOTIDE SEQUENCE</scope>
    <source>
        <strain evidence="3">SB0664_bin_27</strain>
    </source>
</reference>
<dbReference type="InterPro" id="IPR003767">
    <property type="entry name" value="Malate/L-lactate_DH-like"/>
</dbReference>
<dbReference type="GO" id="GO:0016491">
    <property type="term" value="F:oxidoreductase activity"/>
    <property type="evidence" value="ECO:0007669"/>
    <property type="project" value="UniProtKB-KW"/>
</dbReference>
<keyword evidence="2" id="KW-0560">Oxidoreductase</keyword>
<evidence type="ECO:0000256" key="2">
    <source>
        <dbReference type="ARBA" id="ARBA00023002"/>
    </source>
</evidence>
<dbReference type="InterPro" id="IPR036111">
    <property type="entry name" value="Mal/L-sulfo/L-lacto_DH-like_sf"/>
</dbReference>
<dbReference type="SUPFAM" id="SSF89733">
    <property type="entry name" value="L-sulfolactate dehydrogenase-like"/>
    <property type="match status" value="1"/>
</dbReference>
<dbReference type="PANTHER" id="PTHR11091">
    <property type="entry name" value="OXIDOREDUCTASE-RELATED"/>
    <property type="match status" value="1"/>
</dbReference>
<dbReference type="InterPro" id="IPR043143">
    <property type="entry name" value="Mal/L-sulf/L-lact_DH-like_NADP"/>
</dbReference>
<evidence type="ECO:0000256" key="1">
    <source>
        <dbReference type="ARBA" id="ARBA00006056"/>
    </source>
</evidence>
<sequence length="412" mass="44445">MRLPWPAPFECFFCAGYTFRYETDGSRRLLQQHISICAGSRSRREARLPLFLQLSHPTEEPAPMPTISHDSLREYGSAIFAAAGFPADQGRDVTDHLVDSNLVGHDSHGVIRLPGYITAVREGTMKPVGALKFVRETPASVVIDAQRMQGIVLAKKAMEMAVERAKEHTFGAVAVHQSTHIGRLGAFPPIAAEQDCIGLLVLNGGGPFTAPFGGTGRRLPPNPLAFSAPRAGGAPLMLDMTTSMVAGGKVDVQRARGLPVPDDWLIDEEGNAVLDPNAFMDGGAAMLPVGGSVGHKGYGLGMMVDAIAGGLSWAGCSADPPTRGASGWLALAIKIESFIDPDEYKQEVEKLVEWVWSSPKLPGVKRIYYPGEIEEERRQHRLEHGIPIEESTWTRIVESGEAVNISPPEGLQ</sequence>
<dbReference type="InterPro" id="IPR043144">
    <property type="entry name" value="Mal/L-sulf/L-lact_DH-like_ah"/>
</dbReference>
<dbReference type="Gene3D" id="1.10.1530.10">
    <property type="match status" value="1"/>
</dbReference>
<name>A0A6B0YMJ5_9CHLR</name>
<evidence type="ECO:0000313" key="3">
    <source>
        <dbReference type="EMBL" id="MXY92264.1"/>
    </source>
</evidence>
<accession>A0A6B0YMJ5</accession>
<proteinExistence type="inferred from homology"/>
<dbReference type="PANTHER" id="PTHR11091:SF0">
    <property type="entry name" value="MALATE DEHYDROGENASE"/>
    <property type="match status" value="1"/>
</dbReference>
<comment type="caution">
    <text evidence="3">The sequence shown here is derived from an EMBL/GenBank/DDBJ whole genome shotgun (WGS) entry which is preliminary data.</text>
</comment>
<gene>
    <name evidence="3" type="ORF">F4Y42_02325</name>
</gene>
<organism evidence="3">
    <name type="scientific">Caldilineaceae bacterium SB0664_bin_27</name>
    <dbReference type="NCBI Taxonomy" id="2605260"/>
    <lineage>
        <taxon>Bacteria</taxon>
        <taxon>Bacillati</taxon>
        <taxon>Chloroflexota</taxon>
        <taxon>Caldilineae</taxon>
        <taxon>Caldilineales</taxon>
        <taxon>Caldilineaceae</taxon>
    </lineage>
</organism>
<dbReference type="Pfam" id="PF02615">
    <property type="entry name" value="Ldh_2"/>
    <property type="match status" value="1"/>
</dbReference>